<dbReference type="InterPro" id="IPR023393">
    <property type="entry name" value="START-like_dom_sf"/>
</dbReference>
<dbReference type="Pfam" id="PF08327">
    <property type="entry name" value="AHSA1"/>
    <property type="match status" value="1"/>
</dbReference>
<keyword evidence="4" id="KW-1185">Reference proteome</keyword>
<accession>A0A4R6SDT3</accession>
<dbReference type="Proteomes" id="UP000295444">
    <property type="component" value="Unassembled WGS sequence"/>
</dbReference>
<dbReference type="Gene3D" id="3.30.530.20">
    <property type="match status" value="1"/>
</dbReference>
<comment type="similarity">
    <text evidence="1">Belongs to the AHA1 family.</text>
</comment>
<organism evidence="3 4">
    <name type="scientific">Labedaea rhizosphaerae</name>
    <dbReference type="NCBI Taxonomy" id="598644"/>
    <lineage>
        <taxon>Bacteria</taxon>
        <taxon>Bacillati</taxon>
        <taxon>Actinomycetota</taxon>
        <taxon>Actinomycetes</taxon>
        <taxon>Pseudonocardiales</taxon>
        <taxon>Pseudonocardiaceae</taxon>
        <taxon>Labedaea</taxon>
    </lineage>
</organism>
<name>A0A4R6SDT3_LABRH</name>
<proteinExistence type="inferred from homology"/>
<dbReference type="InterPro" id="IPR013538">
    <property type="entry name" value="ASHA1/2-like_C"/>
</dbReference>
<evidence type="ECO:0000313" key="3">
    <source>
        <dbReference type="EMBL" id="TDP98101.1"/>
    </source>
</evidence>
<feature type="domain" description="Activator of Hsp90 ATPase homologue 1/2-like C-terminal" evidence="2">
    <location>
        <begin position="19"/>
        <end position="165"/>
    </location>
</feature>
<comment type="caution">
    <text evidence="3">The sequence shown here is derived from an EMBL/GenBank/DDBJ whole genome shotgun (WGS) entry which is preliminary data.</text>
</comment>
<gene>
    <name evidence="3" type="ORF">EV186_1031081</name>
</gene>
<dbReference type="OrthoDB" id="9815653at2"/>
<dbReference type="AlphaFoldDB" id="A0A4R6SDT3"/>
<dbReference type="EMBL" id="SNXZ01000003">
    <property type="protein sequence ID" value="TDP98101.1"/>
    <property type="molecule type" value="Genomic_DNA"/>
</dbReference>
<dbReference type="RefSeq" id="WP_133851203.1">
    <property type="nucleotide sequence ID" value="NZ_SNXZ01000003.1"/>
</dbReference>
<dbReference type="CDD" id="cd08893">
    <property type="entry name" value="SRPBCC_CalC_Aha1-like_GntR-HTH"/>
    <property type="match status" value="1"/>
</dbReference>
<evidence type="ECO:0000259" key="2">
    <source>
        <dbReference type="Pfam" id="PF08327"/>
    </source>
</evidence>
<protein>
    <submittedName>
        <fullName evidence="3">Uncharacterized protein YndB with AHSA1/START domain</fullName>
    </submittedName>
</protein>
<evidence type="ECO:0000256" key="1">
    <source>
        <dbReference type="ARBA" id="ARBA00006817"/>
    </source>
</evidence>
<reference evidence="3 4" key="1">
    <citation type="submission" date="2019-03" db="EMBL/GenBank/DDBJ databases">
        <title>Genomic Encyclopedia of Type Strains, Phase IV (KMG-IV): sequencing the most valuable type-strain genomes for metagenomic binning, comparative biology and taxonomic classification.</title>
        <authorList>
            <person name="Goeker M."/>
        </authorList>
    </citation>
    <scope>NUCLEOTIDE SEQUENCE [LARGE SCALE GENOMIC DNA]</scope>
    <source>
        <strain evidence="3 4">DSM 45361</strain>
    </source>
</reference>
<evidence type="ECO:0000313" key="4">
    <source>
        <dbReference type="Proteomes" id="UP000295444"/>
    </source>
</evidence>
<sequence>MTTATSARTVQVYRIYIKATKQAVWDAITKPEWTDRYGYGGKTDYDLTPGAPYRTHPSDAMVKAGEDMGFPTPDVIVDGEVVEADAPNRLVVTWRMLMDPGLAAEGFTTLTWEIKEVASGGVKLTVSHDVTGAPGIGQMIEGTDEDKGAGGGWAWVLSDLKSLLETGATLGN</sequence>
<dbReference type="SUPFAM" id="SSF55961">
    <property type="entry name" value="Bet v1-like"/>
    <property type="match status" value="1"/>
</dbReference>